<feature type="compositionally biased region" description="Low complexity" evidence="1">
    <location>
        <begin position="57"/>
        <end position="71"/>
    </location>
</feature>
<sequence>MQPEEELMSSFGQMLARIEATWQEQAEEIRRFLEYLQGLRCGRRQEVRSHRSRRRCGSPSPRSRRSCGPPSHRSRRSCRRPLLPGTHRWRADPGSPSPCPDQSQLPVPLSPHVPVPQSPHVPVPQSPLLLVPVPQSPLLQSPVPQNPHVPVPQSPLLLCPVPQSPLLLFPVPQSPRLPSPVPVPQSPFSAQALVGGRGSRLGRVEPRPKSNVGDMWQLPMLLV</sequence>
<evidence type="ECO:0000313" key="2">
    <source>
        <dbReference type="EMBL" id="TNN25654.1"/>
    </source>
</evidence>
<name>A0A4Z2EAT3_9TELE</name>
<dbReference type="Proteomes" id="UP000314294">
    <property type="component" value="Unassembled WGS sequence"/>
</dbReference>
<comment type="caution">
    <text evidence="2">The sequence shown here is derived from an EMBL/GenBank/DDBJ whole genome shotgun (WGS) entry which is preliminary data.</text>
</comment>
<organism evidence="2 3">
    <name type="scientific">Liparis tanakae</name>
    <name type="common">Tanaka's snailfish</name>
    <dbReference type="NCBI Taxonomy" id="230148"/>
    <lineage>
        <taxon>Eukaryota</taxon>
        <taxon>Metazoa</taxon>
        <taxon>Chordata</taxon>
        <taxon>Craniata</taxon>
        <taxon>Vertebrata</taxon>
        <taxon>Euteleostomi</taxon>
        <taxon>Actinopterygii</taxon>
        <taxon>Neopterygii</taxon>
        <taxon>Teleostei</taxon>
        <taxon>Neoteleostei</taxon>
        <taxon>Acanthomorphata</taxon>
        <taxon>Eupercaria</taxon>
        <taxon>Perciformes</taxon>
        <taxon>Cottioidei</taxon>
        <taxon>Cottales</taxon>
        <taxon>Liparidae</taxon>
        <taxon>Liparis</taxon>
    </lineage>
</organism>
<gene>
    <name evidence="2" type="ORF">EYF80_064215</name>
</gene>
<evidence type="ECO:0000256" key="1">
    <source>
        <dbReference type="SAM" id="MobiDB-lite"/>
    </source>
</evidence>
<dbReference type="AlphaFoldDB" id="A0A4Z2EAT3"/>
<evidence type="ECO:0000313" key="3">
    <source>
        <dbReference type="Proteomes" id="UP000314294"/>
    </source>
</evidence>
<reference evidence="2 3" key="1">
    <citation type="submission" date="2019-03" db="EMBL/GenBank/DDBJ databases">
        <title>First draft genome of Liparis tanakae, snailfish: a comprehensive survey of snailfish specific genes.</title>
        <authorList>
            <person name="Kim W."/>
            <person name="Song I."/>
            <person name="Jeong J.-H."/>
            <person name="Kim D."/>
            <person name="Kim S."/>
            <person name="Ryu S."/>
            <person name="Song J.Y."/>
            <person name="Lee S.K."/>
        </authorList>
    </citation>
    <scope>NUCLEOTIDE SEQUENCE [LARGE SCALE GENOMIC DNA]</scope>
    <source>
        <tissue evidence="2">Muscle</tissue>
    </source>
</reference>
<feature type="region of interest" description="Disordered" evidence="1">
    <location>
        <begin position="44"/>
        <end position="120"/>
    </location>
</feature>
<feature type="compositionally biased region" description="Pro residues" evidence="1">
    <location>
        <begin position="108"/>
        <end position="120"/>
    </location>
</feature>
<dbReference type="EMBL" id="SRLO01011983">
    <property type="protein sequence ID" value="TNN25654.1"/>
    <property type="molecule type" value="Genomic_DNA"/>
</dbReference>
<proteinExistence type="predicted"/>
<protein>
    <submittedName>
        <fullName evidence="2">Uncharacterized protein</fullName>
    </submittedName>
</protein>
<accession>A0A4Z2EAT3</accession>
<keyword evidence="3" id="KW-1185">Reference proteome</keyword>